<evidence type="ECO:0000313" key="4">
    <source>
        <dbReference type="EMBL" id="RCW70694.1"/>
    </source>
</evidence>
<keyword evidence="5" id="KW-1185">Reference proteome</keyword>
<protein>
    <submittedName>
        <fullName evidence="4">Chemotaxis protein CheC</fullName>
    </submittedName>
</protein>
<comment type="caution">
    <text evidence="4">The sequence shown here is derived from an EMBL/GenBank/DDBJ whole genome shotgun (WGS) entry which is preliminary data.</text>
</comment>
<dbReference type="InterPro" id="IPR007597">
    <property type="entry name" value="CheC"/>
</dbReference>
<accession>A0A368XXF5</accession>
<proteinExistence type="predicted"/>
<keyword evidence="1" id="KW-0145">Chemotaxis</keyword>
<dbReference type="GO" id="GO:0016787">
    <property type="term" value="F:hydrolase activity"/>
    <property type="evidence" value="ECO:0007669"/>
    <property type="project" value="UniProtKB-KW"/>
</dbReference>
<dbReference type="InterPro" id="IPR050992">
    <property type="entry name" value="CheZ_family_phosphatases"/>
</dbReference>
<reference evidence="4 5" key="1">
    <citation type="submission" date="2018-07" db="EMBL/GenBank/DDBJ databases">
        <title>Genomic Encyclopedia of Type Strains, Phase IV (KMG-IV): sequencing the most valuable type-strain genomes for metagenomic binning, comparative biology and taxonomic classification.</title>
        <authorList>
            <person name="Goeker M."/>
        </authorList>
    </citation>
    <scope>NUCLEOTIDE SEQUENCE [LARGE SCALE GENOMIC DNA]</scope>
    <source>
        <strain evidence="4 5">DSM 27696</strain>
    </source>
</reference>
<dbReference type="AlphaFoldDB" id="A0A368XXF5"/>
<dbReference type="InterPro" id="IPR028976">
    <property type="entry name" value="CheC-like_sf"/>
</dbReference>
<dbReference type="OrthoDB" id="9812187at2"/>
<keyword evidence="2" id="KW-0378">Hydrolase</keyword>
<dbReference type="GO" id="GO:0006935">
    <property type="term" value="P:chemotaxis"/>
    <property type="evidence" value="ECO:0007669"/>
    <property type="project" value="UniProtKB-KW"/>
</dbReference>
<dbReference type="Gene3D" id="3.40.1550.10">
    <property type="entry name" value="CheC-like"/>
    <property type="match status" value="1"/>
</dbReference>
<organism evidence="4 5">
    <name type="scientific">Saliterribacillus persicus</name>
    <dbReference type="NCBI Taxonomy" id="930114"/>
    <lineage>
        <taxon>Bacteria</taxon>
        <taxon>Bacillati</taxon>
        <taxon>Bacillota</taxon>
        <taxon>Bacilli</taxon>
        <taxon>Bacillales</taxon>
        <taxon>Bacillaceae</taxon>
        <taxon>Saliterribacillus</taxon>
    </lineage>
</organism>
<dbReference type="EMBL" id="QPJJ01000006">
    <property type="protein sequence ID" value="RCW70694.1"/>
    <property type="molecule type" value="Genomic_DNA"/>
</dbReference>
<evidence type="ECO:0000313" key="5">
    <source>
        <dbReference type="Proteomes" id="UP000252585"/>
    </source>
</evidence>
<dbReference type="RefSeq" id="WP_114352686.1">
    <property type="nucleotide sequence ID" value="NZ_QPJJ01000006.1"/>
</dbReference>
<dbReference type="Pfam" id="PF04509">
    <property type="entry name" value="CheC"/>
    <property type="match status" value="2"/>
</dbReference>
<dbReference type="PANTHER" id="PTHR43693">
    <property type="entry name" value="PROTEIN PHOSPHATASE CHEZ"/>
    <property type="match status" value="1"/>
</dbReference>
<dbReference type="PANTHER" id="PTHR43693:SF1">
    <property type="entry name" value="PROTEIN PHOSPHATASE CHEZ"/>
    <property type="match status" value="1"/>
</dbReference>
<gene>
    <name evidence="4" type="ORF">DFR57_10691</name>
</gene>
<sequence length="211" mass="23377">MTNIEHLTNYQLDILKEIGNIGSGNAATALSKLLDRKIDMEVPSVRIVDFNEIMEIVGGPEELIVSVFLRIQGQAPGNMFFVLSPLEAETFVRQITHSESFQLADLEEDEMALSALHEIGNILSGSYLSALSDFTLINMQPSVPSLTIDMAGAILMQGLMEISQDYDYAIIIDTIIHEEAEDKEAIQGHFFLLPDPESFDKIFEALGVNNK</sequence>
<name>A0A368XXF5_9BACI</name>
<dbReference type="Proteomes" id="UP000252585">
    <property type="component" value="Unassembled WGS sequence"/>
</dbReference>
<dbReference type="CDD" id="cd17909">
    <property type="entry name" value="CheC_ClassI"/>
    <property type="match status" value="1"/>
</dbReference>
<feature type="domain" description="CheC-like protein" evidence="3">
    <location>
        <begin position="11"/>
        <end position="45"/>
    </location>
</feature>
<evidence type="ECO:0000259" key="3">
    <source>
        <dbReference type="Pfam" id="PF04509"/>
    </source>
</evidence>
<dbReference type="SUPFAM" id="SSF103039">
    <property type="entry name" value="CheC-like"/>
    <property type="match status" value="1"/>
</dbReference>
<evidence type="ECO:0000256" key="1">
    <source>
        <dbReference type="ARBA" id="ARBA00022500"/>
    </source>
</evidence>
<feature type="domain" description="CheC-like protein" evidence="3">
    <location>
        <begin position="111"/>
        <end position="147"/>
    </location>
</feature>
<evidence type="ECO:0000256" key="2">
    <source>
        <dbReference type="ARBA" id="ARBA00022801"/>
    </source>
</evidence>